<protein>
    <submittedName>
        <fullName evidence="1">Uncharacterized protein</fullName>
    </submittedName>
</protein>
<dbReference type="AlphaFoldDB" id="A0AAV4Y2X8"/>
<accession>A0AAV4Y2X8</accession>
<reference evidence="1 2" key="1">
    <citation type="submission" date="2021-06" db="EMBL/GenBank/DDBJ databases">
        <title>Caerostris extrusa draft genome.</title>
        <authorList>
            <person name="Kono N."/>
            <person name="Arakawa K."/>
        </authorList>
    </citation>
    <scope>NUCLEOTIDE SEQUENCE [LARGE SCALE GENOMIC DNA]</scope>
</reference>
<proteinExistence type="predicted"/>
<comment type="caution">
    <text evidence="1">The sequence shown here is derived from an EMBL/GenBank/DDBJ whole genome shotgun (WGS) entry which is preliminary data.</text>
</comment>
<dbReference type="EMBL" id="BPLR01018710">
    <property type="protein sequence ID" value="GIZ01708.1"/>
    <property type="molecule type" value="Genomic_DNA"/>
</dbReference>
<organism evidence="1 2">
    <name type="scientific">Caerostris extrusa</name>
    <name type="common">Bark spider</name>
    <name type="synonym">Caerostris bankana</name>
    <dbReference type="NCBI Taxonomy" id="172846"/>
    <lineage>
        <taxon>Eukaryota</taxon>
        <taxon>Metazoa</taxon>
        <taxon>Ecdysozoa</taxon>
        <taxon>Arthropoda</taxon>
        <taxon>Chelicerata</taxon>
        <taxon>Arachnida</taxon>
        <taxon>Araneae</taxon>
        <taxon>Araneomorphae</taxon>
        <taxon>Entelegynae</taxon>
        <taxon>Araneoidea</taxon>
        <taxon>Araneidae</taxon>
        <taxon>Caerostris</taxon>
    </lineage>
</organism>
<gene>
    <name evidence="1" type="ORF">CEXT_156251</name>
</gene>
<name>A0AAV4Y2X8_CAEEX</name>
<evidence type="ECO:0000313" key="2">
    <source>
        <dbReference type="Proteomes" id="UP001054945"/>
    </source>
</evidence>
<dbReference type="Proteomes" id="UP001054945">
    <property type="component" value="Unassembled WGS sequence"/>
</dbReference>
<evidence type="ECO:0000313" key="1">
    <source>
        <dbReference type="EMBL" id="GIZ01708.1"/>
    </source>
</evidence>
<keyword evidence="2" id="KW-1185">Reference proteome</keyword>
<sequence length="162" mass="18414">MPGRKNSGCETFVTDGFHCRPQWKKEDFLAAFQSRLLLEFNRCLSDAQGLKNSAALFEADKSLYLLERPYTSNLHFKTHRFANILRGQARLLQAKDTPIPDALSPEILSKVTYGLNEFIRILNSINDTENVQNKLQMCSNPADKLHTFFGLFEKSPPTTSTD</sequence>